<dbReference type="InterPro" id="IPR000847">
    <property type="entry name" value="LysR_HTH_N"/>
</dbReference>
<dbReference type="Pfam" id="PF00126">
    <property type="entry name" value="HTH_1"/>
    <property type="match status" value="1"/>
</dbReference>
<dbReference type="InterPro" id="IPR005119">
    <property type="entry name" value="LysR_subst-bd"/>
</dbReference>
<dbReference type="Proteomes" id="UP000574133">
    <property type="component" value="Unassembled WGS sequence"/>
</dbReference>
<evidence type="ECO:0000313" key="6">
    <source>
        <dbReference type="EMBL" id="MBB6676742.1"/>
    </source>
</evidence>
<dbReference type="PANTHER" id="PTHR30126">
    <property type="entry name" value="HTH-TYPE TRANSCRIPTIONAL REGULATOR"/>
    <property type="match status" value="1"/>
</dbReference>
<dbReference type="Pfam" id="PF03466">
    <property type="entry name" value="LysR_substrate"/>
    <property type="match status" value="1"/>
</dbReference>
<evidence type="ECO:0000256" key="2">
    <source>
        <dbReference type="ARBA" id="ARBA00023015"/>
    </source>
</evidence>
<dbReference type="EMBL" id="JACJVN010000021">
    <property type="protein sequence ID" value="MBB6676742.1"/>
    <property type="molecule type" value="Genomic_DNA"/>
</dbReference>
<reference evidence="6 7" key="1">
    <citation type="submission" date="2020-08" db="EMBL/GenBank/DDBJ databases">
        <title>Cohnella phylogeny.</title>
        <authorList>
            <person name="Dunlap C."/>
        </authorList>
    </citation>
    <scope>NUCLEOTIDE SEQUENCE [LARGE SCALE GENOMIC DNA]</scope>
    <source>
        <strain evidence="6 7">DSM 103658</strain>
    </source>
</reference>
<dbReference type="RefSeq" id="WP_185178026.1">
    <property type="nucleotide sequence ID" value="NZ_CBCSEP010000003.1"/>
</dbReference>
<name>A0A841T775_9BACL</name>
<dbReference type="InterPro" id="IPR036388">
    <property type="entry name" value="WH-like_DNA-bd_sf"/>
</dbReference>
<dbReference type="PRINTS" id="PR00039">
    <property type="entry name" value="HTHLYSR"/>
</dbReference>
<keyword evidence="3" id="KW-0238">DNA-binding</keyword>
<dbReference type="Gene3D" id="3.40.190.290">
    <property type="match status" value="1"/>
</dbReference>
<dbReference type="PROSITE" id="PS50931">
    <property type="entry name" value="HTH_LYSR"/>
    <property type="match status" value="1"/>
</dbReference>
<dbReference type="CDD" id="cd05466">
    <property type="entry name" value="PBP2_LTTR_substrate"/>
    <property type="match status" value="1"/>
</dbReference>
<dbReference type="GO" id="GO:0003700">
    <property type="term" value="F:DNA-binding transcription factor activity"/>
    <property type="evidence" value="ECO:0007669"/>
    <property type="project" value="InterPro"/>
</dbReference>
<dbReference type="Gene3D" id="1.10.10.10">
    <property type="entry name" value="Winged helix-like DNA-binding domain superfamily/Winged helix DNA-binding domain"/>
    <property type="match status" value="1"/>
</dbReference>
<keyword evidence="4" id="KW-0804">Transcription</keyword>
<dbReference type="InterPro" id="IPR036390">
    <property type="entry name" value="WH_DNA-bd_sf"/>
</dbReference>
<comment type="caution">
    <text evidence="6">The sequence shown here is derived from an EMBL/GenBank/DDBJ whole genome shotgun (WGS) entry which is preliminary data.</text>
</comment>
<keyword evidence="7" id="KW-1185">Reference proteome</keyword>
<keyword evidence="2" id="KW-0805">Transcription regulation</keyword>
<dbReference type="SUPFAM" id="SSF46785">
    <property type="entry name" value="Winged helix' DNA-binding domain"/>
    <property type="match status" value="1"/>
</dbReference>
<evidence type="ECO:0000256" key="4">
    <source>
        <dbReference type="ARBA" id="ARBA00023163"/>
    </source>
</evidence>
<proteinExistence type="inferred from homology"/>
<organism evidence="6 7">
    <name type="scientific">Cohnella lubricantis</name>
    <dbReference type="NCBI Taxonomy" id="2163172"/>
    <lineage>
        <taxon>Bacteria</taxon>
        <taxon>Bacillati</taxon>
        <taxon>Bacillota</taxon>
        <taxon>Bacilli</taxon>
        <taxon>Bacillales</taxon>
        <taxon>Paenibacillaceae</taxon>
        <taxon>Cohnella</taxon>
    </lineage>
</organism>
<dbReference type="SUPFAM" id="SSF53850">
    <property type="entry name" value="Periplasmic binding protein-like II"/>
    <property type="match status" value="1"/>
</dbReference>
<evidence type="ECO:0000313" key="7">
    <source>
        <dbReference type="Proteomes" id="UP000574133"/>
    </source>
</evidence>
<evidence type="ECO:0000256" key="1">
    <source>
        <dbReference type="ARBA" id="ARBA00009437"/>
    </source>
</evidence>
<dbReference type="PANTHER" id="PTHR30126:SF40">
    <property type="entry name" value="HTH-TYPE TRANSCRIPTIONAL REGULATOR GLTR"/>
    <property type="match status" value="1"/>
</dbReference>
<dbReference type="AlphaFoldDB" id="A0A841T775"/>
<dbReference type="GO" id="GO:0000976">
    <property type="term" value="F:transcription cis-regulatory region binding"/>
    <property type="evidence" value="ECO:0007669"/>
    <property type="project" value="TreeGrafter"/>
</dbReference>
<feature type="domain" description="HTH lysR-type" evidence="5">
    <location>
        <begin position="1"/>
        <end position="58"/>
    </location>
</feature>
<evidence type="ECO:0000259" key="5">
    <source>
        <dbReference type="PROSITE" id="PS50931"/>
    </source>
</evidence>
<accession>A0A841T775</accession>
<gene>
    <name evidence="6" type="ORF">H4Q31_05290</name>
</gene>
<evidence type="ECO:0000256" key="3">
    <source>
        <dbReference type="ARBA" id="ARBA00023125"/>
    </source>
</evidence>
<protein>
    <submittedName>
        <fullName evidence="6">LysR family transcriptional regulator</fullName>
    </submittedName>
</protein>
<comment type="similarity">
    <text evidence="1">Belongs to the LysR transcriptional regulatory family.</text>
</comment>
<dbReference type="FunFam" id="1.10.10.10:FF:000001">
    <property type="entry name" value="LysR family transcriptional regulator"/>
    <property type="match status" value="1"/>
</dbReference>
<sequence>MTLLQARVFLAIARSGSITKAGDQLNLTQSAVSQHLASLESELGLTLFHRSKSGVSLTDAGQTLLPFARELLQGEEQLQQAAAAIRGVQIGALTIGCFPSFMAAHMPRLIKGFKDLYPGIDIEFREGNYEEIAGWLLEGSIDVGFNVFAEAPLQFTPLMEEPLVAVIPHDHSLKELAEVPVDQLLNEPFIRDTGCERFLERLFPDPARQPPYQFGVRDTFAILAMVQSGLGITVLPKMSVPDGMPGIRTCELMPRLLRTIGLSSHSRRPLSPGASAFMQYIFRLHGK</sequence>